<keyword evidence="5 11" id="KW-0444">Lipid biosynthesis</keyword>
<dbReference type="Gene3D" id="3.40.47.10">
    <property type="match status" value="1"/>
</dbReference>
<dbReference type="SMART" id="SM00825">
    <property type="entry name" value="PKS_KS"/>
    <property type="match status" value="1"/>
</dbReference>
<dbReference type="AlphaFoldDB" id="A0A0H4VBS6"/>
<dbReference type="STRING" id="1648404.CP97_08800"/>
<dbReference type="InterPro" id="IPR014031">
    <property type="entry name" value="Ketoacyl_synth_C"/>
</dbReference>
<dbReference type="PATRIC" id="fig|1648404.4.peg.1831"/>
<dbReference type="PROSITE" id="PS52004">
    <property type="entry name" value="KS3_2"/>
    <property type="match status" value="1"/>
</dbReference>
<evidence type="ECO:0000256" key="1">
    <source>
        <dbReference type="ARBA" id="ARBA00005194"/>
    </source>
</evidence>
<dbReference type="KEGG" id="ery:CP97_08800"/>
<evidence type="ECO:0000256" key="8">
    <source>
        <dbReference type="ARBA" id="ARBA00023098"/>
    </source>
</evidence>
<gene>
    <name evidence="15" type="ORF">CP97_08800</name>
</gene>
<evidence type="ECO:0000256" key="10">
    <source>
        <dbReference type="ARBA" id="ARBA00023315"/>
    </source>
</evidence>
<dbReference type="CDD" id="cd00834">
    <property type="entry name" value="KAS_I_II"/>
    <property type="match status" value="1"/>
</dbReference>
<reference evidence="16" key="2">
    <citation type="submission" date="2015-04" db="EMBL/GenBank/DDBJ databases">
        <title>The complete genome sequence of Erythrobacter sp. s21-N3.</title>
        <authorList>
            <person name="Zhuang L."/>
            <person name="Liu Y."/>
            <person name="Shao Z."/>
        </authorList>
    </citation>
    <scope>NUCLEOTIDE SEQUENCE [LARGE SCALE GENOMIC DNA]</scope>
    <source>
        <strain evidence="16">s21-N3</strain>
    </source>
</reference>
<protein>
    <recommendedName>
        <fullName evidence="4 11">3-oxoacyl-[acyl-carrier-protein] synthase 2</fullName>
        <ecNumber evidence="3 11">2.3.1.179</ecNumber>
    </recommendedName>
</protein>
<keyword evidence="6 11" id="KW-0808">Transferase</keyword>
<evidence type="ECO:0000256" key="2">
    <source>
        <dbReference type="ARBA" id="ARBA00008467"/>
    </source>
</evidence>
<evidence type="ECO:0000256" key="12">
    <source>
        <dbReference type="PIRSR" id="PIRSR000447-1"/>
    </source>
</evidence>
<evidence type="ECO:0000256" key="4">
    <source>
        <dbReference type="ARBA" id="ARBA00014657"/>
    </source>
</evidence>
<keyword evidence="9 11" id="KW-0275">Fatty acid biosynthesis</keyword>
<accession>A0A0H4VBS6</accession>
<dbReference type="OrthoDB" id="9808669at2"/>
<comment type="catalytic activity">
    <reaction evidence="11">
        <text>(9Z)-hexadecenoyl-[ACP] + malonyl-[ACP] + H(+) = 3-oxo-(11Z)-octadecenoyl-[ACP] + holo-[ACP] + CO2</text>
        <dbReference type="Rhea" id="RHEA:55040"/>
        <dbReference type="Rhea" id="RHEA-COMP:9623"/>
        <dbReference type="Rhea" id="RHEA-COMP:9685"/>
        <dbReference type="Rhea" id="RHEA-COMP:10800"/>
        <dbReference type="Rhea" id="RHEA-COMP:14074"/>
        <dbReference type="ChEBI" id="CHEBI:15378"/>
        <dbReference type="ChEBI" id="CHEBI:16526"/>
        <dbReference type="ChEBI" id="CHEBI:64479"/>
        <dbReference type="ChEBI" id="CHEBI:78449"/>
        <dbReference type="ChEBI" id="CHEBI:83989"/>
        <dbReference type="ChEBI" id="CHEBI:138538"/>
        <dbReference type="EC" id="2.3.1.179"/>
    </reaction>
</comment>
<dbReference type="RefSeq" id="WP_048885616.1">
    <property type="nucleotide sequence ID" value="NZ_CP011310.1"/>
</dbReference>
<keyword evidence="10 11" id="KW-0012">Acyltransferase</keyword>
<comment type="catalytic activity">
    <reaction evidence="11">
        <text>a fatty acyl-[ACP] + malonyl-[ACP] + H(+) = a 3-oxoacyl-[ACP] + holo-[ACP] + CO2</text>
        <dbReference type="Rhea" id="RHEA:22836"/>
        <dbReference type="Rhea" id="RHEA-COMP:9623"/>
        <dbReference type="Rhea" id="RHEA-COMP:9685"/>
        <dbReference type="Rhea" id="RHEA-COMP:9916"/>
        <dbReference type="Rhea" id="RHEA-COMP:14125"/>
        <dbReference type="ChEBI" id="CHEBI:15378"/>
        <dbReference type="ChEBI" id="CHEBI:16526"/>
        <dbReference type="ChEBI" id="CHEBI:64479"/>
        <dbReference type="ChEBI" id="CHEBI:78449"/>
        <dbReference type="ChEBI" id="CHEBI:78776"/>
        <dbReference type="ChEBI" id="CHEBI:138651"/>
    </reaction>
</comment>
<organism evidence="15 16">
    <name type="scientific">Aurantiacibacter atlanticus</name>
    <dbReference type="NCBI Taxonomy" id="1648404"/>
    <lineage>
        <taxon>Bacteria</taxon>
        <taxon>Pseudomonadati</taxon>
        <taxon>Pseudomonadota</taxon>
        <taxon>Alphaproteobacteria</taxon>
        <taxon>Sphingomonadales</taxon>
        <taxon>Erythrobacteraceae</taxon>
        <taxon>Aurantiacibacter</taxon>
    </lineage>
</organism>
<comment type="function">
    <text evidence="11">Involved in the type II fatty acid elongation cycle. Catalyzes the elongation of a wide range of acyl-ACP by the addition of two carbons from malonyl-ACP to an acyl acceptor. Can efficiently catalyze the conversion of palmitoleoyl-ACP (cis-hexadec-9-enoyl-ACP) to cis-vaccenoyl-ACP (cis-octadec-11-enoyl-ACP), an essential step in the thermal regulation of fatty acid composition.</text>
</comment>
<dbReference type="Pfam" id="PF00109">
    <property type="entry name" value="ketoacyl-synt"/>
    <property type="match status" value="1"/>
</dbReference>
<dbReference type="UniPathway" id="UPA00094"/>
<evidence type="ECO:0000313" key="15">
    <source>
        <dbReference type="EMBL" id="AKQ42097.1"/>
    </source>
</evidence>
<evidence type="ECO:0000259" key="14">
    <source>
        <dbReference type="PROSITE" id="PS52004"/>
    </source>
</evidence>
<dbReference type="GO" id="GO:0004315">
    <property type="term" value="F:3-oxoacyl-[acyl-carrier-protein] synthase activity"/>
    <property type="evidence" value="ECO:0007669"/>
    <property type="project" value="UniProtKB-UniRule"/>
</dbReference>
<dbReference type="EC" id="2.3.1.179" evidence="3 11"/>
<feature type="domain" description="Ketosynthase family 3 (KS3)" evidence="14">
    <location>
        <begin position="1"/>
        <end position="417"/>
    </location>
</feature>
<dbReference type="Proteomes" id="UP000059113">
    <property type="component" value="Chromosome"/>
</dbReference>
<keyword evidence="8" id="KW-0443">Lipid metabolism</keyword>
<dbReference type="PIRSF" id="PIRSF000447">
    <property type="entry name" value="KAS_II"/>
    <property type="match status" value="1"/>
</dbReference>
<dbReference type="InterPro" id="IPR000794">
    <property type="entry name" value="Beta-ketoacyl_synthase"/>
</dbReference>
<evidence type="ECO:0000256" key="11">
    <source>
        <dbReference type="PIRNR" id="PIRNR000447"/>
    </source>
</evidence>
<comment type="pathway">
    <text evidence="1 11">Lipid metabolism; fatty acid biosynthesis.</text>
</comment>
<evidence type="ECO:0000256" key="6">
    <source>
        <dbReference type="ARBA" id="ARBA00022679"/>
    </source>
</evidence>
<reference evidence="15 16" key="1">
    <citation type="journal article" date="2015" name="Int. J. Syst. Evol. Microbiol.">
        <title>Erythrobacter atlanticus sp. nov., a bacterium from ocean sediment able to degrade polycyclic aromatic hydrocarbons.</title>
        <authorList>
            <person name="Zhuang L."/>
            <person name="Liu Y."/>
            <person name="Wang L."/>
            <person name="Wang W."/>
            <person name="Shao Z."/>
        </authorList>
    </citation>
    <scope>NUCLEOTIDE SEQUENCE [LARGE SCALE GENOMIC DNA]</scope>
    <source>
        <strain evidence="16">s21-N3</strain>
    </source>
</reference>
<dbReference type="InterPro" id="IPR018201">
    <property type="entry name" value="Ketoacyl_synth_AS"/>
</dbReference>
<evidence type="ECO:0000256" key="9">
    <source>
        <dbReference type="ARBA" id="ARBA00023160"/>
    </source>
</evidence>
<dbReference type="GO" id="GO:0006633">
    <property type="term" value="P:fatty acid biosynthetic process"/>
    <property type="evidence" value="ECO:0007669"/>
    <property type="project" value="UniProtKB-UniRule"/>
</dbReference>
<name>A0A0H4VBS6_9SPHN</name>
<sequence length="419" mass="43751">MRRVVVTGLGLITPLGGDVETSWKNLIAGESGIDQITHFDTEGQKCTIAGEVKPADHPWGFDANKRVDGKIQRQVDPFIVFGIDAAGQALEDAGLTEMDDATKLRAGCSIGSGIGGLPGIESESINLHTRGPGRVSPHFVHGRLINLISGQVSIRYGLMGPNHAVVTACSTGAHSIGDAARMIREDDADIMLAGGAEATICPIGIAGFAQARALNTSSNDRPKEASRPYDKNRDGFVMGEGAGVVVLEEYEHAKARGAKIYAEVVGYGLSGDAHHVTAPHPEGIGAENAMRMALRKSGLAEADIDYVNAHGTSTMADTIELAAVKRVLGDDLGGASMSSTKSAIGHLLGGAGAVESIFCILAMRDQIVPPTLNLLDPDDGTEGVDLVPLTAKKREVNAVLNNSFGFGGTNASLVMKRID</sequence>
<dbReference type="SUPFAM" id="SSF53901">
    <property type="entry name" value="Thiolase-like"/>
    <property type="match status" value="2"/>
</dbReference>
<dbReference type="NCBIfam" id="NF005589">
    <property type="entry name" value="PRK07314.1"/>
    <property type="match status" value="1"/>
</dbReference>
<dbReference type="InterPro" id="IPR014030">
    <property type="entry name" value="Ketoacyl_synth_N"/>
</dbReference>
<dbReference type="PROSITE" id="PS00606">
    <property type="entry name" value="KS3_1"/>
    <property type="match status" value="1"/>
</dbReference>
<evidence type="ECO:0000256" key="3">
    <source>
        <dbReference type="ARBA" id="ARBA00012356"/>
    </source>
</evidence>
<dbReference type="InterPro" id="IPR017568">
    <property type="entry name" value="3-oxoacyl-ACP_synth-2"/>
</dbReference>
<comment type="similarity">
    <text evidence="2 11 13">Belongs to the thiolase-like superfamily. Beta-ketoacyl-ACP synthases family.</text>
</comment>
<evidence type="ECO:0000256" key="13">
    <source>
        <dbReference type="RuleBase" id="RU003694"/>
    </source>
</evidence>
<keyword evidence="16" id="KW-1185">Reference proteome</keyword>
<dbReference type="InterPro" id="IPR016039">
    <property type="entry name" value="Thiolase-like"/>
</dbReference>
<dbReference type="EMBL" id="CP011310">
    <property type="protein sequence ID" value="AKQ42097.1"/>
    <property type="molecule type" value="Genomic_DNA"/>
</dbReference>
<dbReference type="PANTHER" id="PTHR11712">
    <property type="entry name" value="POLYKETIDE SYNTHASE-RELATED"/>
    <property type="match status" value="1"/>
</dbReference>
<evidence type="ECO:0000313" key="16">
    <source>
        <dbReference type="Proteomes" id="UP000059113"/>
    </source>
</evidence>
<dbReference type="InterPro" id="IPR020841">
    <property type="entry name" value="PKS_Beta-ketoAc_synthase_dom"/>
</dbReference>
<dbReference type="PANTHER" id="PTHR11712:SF336">
    <property type="entry name" value="3-OXOACYL-[ACYL-CARRIER-PROTEIN] SYNTHASE, MITOCHONDRIAL"/>
    <property type="match status" value="1"/>
</dbReference>
<feature type="active site" description="For beta-ketoacyl synthase activity" evidence="12">
    <location>
        <position position="169"/>
    </location>
</feature>
<proteinExistence type="inferred from homology"/>
<evidence type="ECO:0000256" key="5">
    <source>
        <dbReference type="ARBA" id="ARBA00022516"/>
    </source>
</evidence>
<dbReference type="NCBIfam" id="TIGR03150">
    <property type="entry name" value="fabF"/>
    <property type="match status" value="1"/>
</dbReference>
<dbReference type="Pfam" id="PF02801">
    <property type="entry name" value="Ketoacyl-synt_C"/>
    <property type="match status" value="1"/>
</dbReference>
<dbReference type="FunFam" id="3.40.47.10:FF:000009">
    <property type="entry name" value="3-oxoacyl-[acyl-carrier-protein] synthase 2"/>
    <property type="match status" value="1"/>
</dbReference>
<keyword evidence="7" id="KW-0276">Fatty acid metabolism</keyword>
<evidence type="ECO:0000256" key="7">
    <source>
        <dbReference type="ARBA" id="ARBA00022832"/>
    </source>
</evidence>